<dbReference type="Proteomes" id="UP001328107">
    <property type="component" value="Unassembled WGS sequence"/>
</dbReference>
<dbReference type="Gene3D" id="2.170.270.10">
    <property type="entry name" value="SET domain"/>
    <property type="match status" value="1"/>
</dbReference>
<dbReference type="InterPro" id="IPR050869">
    <property type="entry name" value="H3K4_H4K5_MeTrfase"/>
</dbReference>
<dbReference type="InterPro" id="IPR002893">
    <property type="entry name" value="Znf_MYND"/>
</dbReference>
<dbReference type="SUPFAM" id="SSF82199">
    <property type="entry name" value="SET domain"/>
    <property type="match status" value="1"/>
</dbReference>
<accession>A0AAN4Z3J0</accession>
<feature type="transmembrane region" description="Helical" evidence="4">
    <location>
        <begin position="423"/>
        <end position="444"/>
    </location>
</feature>
<keyword evidence="4" id="KW-0812">Transmembrane</keyword>
<reference evidence="7" key="1">
    <citation type="submission" date="2022-10" db="EMBL/GenBank/DDBJ databases">
        <title>Genome assembly of Pristionchus species.</title>
        <authorList>
            <person name="Yoshida K."/>
            <person name="Sommer R.J."/>
        </authorList>
    </citation>
    <scope>NUCLEOTIDE SEQUENCE [LARGE SCALE GENOMIC DNA]</scope>
    <source>
        <strain evidence="7">RS5460</strain>
    </source>
</reference>
<dbReference type="GO" id="GO:0008270">
    <property type="term" value="F:zinc ion binding"/>
    <property type="evidence" value="ECO:0007669"/>
    <property type="project" value="UniProtKB-KW"/>
</dbReference>
<evidence type="ECO:0000256" key="1">
    <source>
        <dbReference type="ARBA" id="ARBA00022723"/>
    </source>
</evidence>
<keyword evidence="4" id="KW-1133">Transmembrane helix</keyword>
<dbReference type="SUPFAM" id="SSF144232">
    <property type="entry name" value="HIT/MYND zinc finger-like"/>
    <property type="match status" value="1"/>
</dbReference>
<keyword evidence="1" id="KW-0479">Metal-binding</keyword>
<gene>
    <name evidence="6" type="ORF">PMAYCL1PPCAC_02699</name>
</gene>
<name>A0AAN4Z3J0_9BILA</name>
<dbReference type="EMBL" id="BTRK01000001">
    <property type="protein sequence ID" value="GMR32504.1"/>
    <property type="molecule type" value="Genomic_DNA"/>
</dbReference>
<dbReference type="InterPro" id="IPR046341">
    <property type="entry name" value="SET_dom_sf"/>
</dbReference>
<evidence type="ECO:0000256" key="2">
    <source>
        <dbReference type="ARBA" id="ARBA00022771"/>
    </source>
</evidence>
<feature type="domain" description="MYND-type" evidence="5">
    <location>
        <begin position="4"/>
        <end position="33"/>
    </location>
</feature>
<dbReference type="Gene3D" id="6.10.140.2220">
    <property type="match status" value="1"/>
</dbReference>
<evidence type="ECO:0000313" key="7">
    <source>
        <dbReference type="Proteomes" id="UP001328107"/>
    </source>
</evidence>
<keyword evidence="4" id="KW-0472">Membrane</keyword>
<dbReference type="PANTHER" id="PTHR12197">
    <property type="entry name" value="HISTONE-LYSINE N-METHYLTRANSFERASE SMYD"/>
    <property type="match status" value="1"/>
</dbReference>
<keyword evidence="7" id="KW-1185">Reference proteome</keyword>
<evidence type="ECO:0000256" key="3">
    <source>
        <dbReference type="ARBA" id="ARBA00022833"/>
    </source>
</evidence>
<dbReference type="Pfam" id="PF01753">
    <property type="entry name" value="zf-MYND"/>
    <property type="match status" value="1"/>
</dbReference>
<dbReference type="Gene3D" id="1.10.220.160">
    <property type="match status" value="1"/>
</dbReference>
<dbReference type="GO" id="GO:0005634">
    <property type="term" value="C:nucleus"/>
    <property type="evidence" value="ECO:0007669"/>
    <property type="project" value="TreeGrafter"/>
</dbReference>
<comment type="caution">
    <text evidence="6">The sequence shown here is derived from an EMBL/GenBank/DDBJ whole genome shotgun (WGS) entry which is preliminary data.</text>
</comment>
<evidence type="ECO:0000256" key="4">
    <source>
        <dbReference type="SAM" id="Phobius"/>
    </source>
</evidence>
<organism evidence="6 7">
    <name type="scientific">Pristionchus mayeri</name>
    <dbReference type="NCBI Taxonomy" id="1317129"/>
    <lineage>
        <taxon>Eukaryota</taxon>
        <taxon>Metazoa</taxon>
        <taxon>Ecdysozoa</taxon>
        <taxon>Nematoda</taxon>
        <taxon>Chromadorea</taxon>
        <taxon>Rhabditida</taxon>
        <taxon>Rhabditina</taxon>
        <taxon>Diplogasteromorpha</taxon>
        <taxon>Diplogasteroidea</taxon>
        <taxon>Neodiplogasteridae</taxon>
        <taxon>Pristionchus</taxon>
    </lineage>
</organism>
<dbReference type="PANTHER" id="PTHR12197:SF251">
    <property type="entry name" value="EG:BACR7C10.4 PROTEIN"/>
    <property type="match status" value="1"/>
</dbReference>
<evidence type="ECO:0000313" key="6">
    <source>
        <dbReference type="EMBL" id="GMR32504.1"/>
    </source>
</evidence>
<evidence type="ECO:0000259" key="5">
    <source>
        <dbReference type="Pfam" id="PF01753"/>
    </source>
</evidence>
<proteinExistence type="predicted"/>
<protein>
    <recommendedName>
        <fullName evidence="5">MYND-type domain-containing protein</fullName>
    </recommendedName>
</protein>
<keyword evidence="2" id="KW-0863">Zinc-finger</keyword>
<keyword evidence="3" id="KW-0862">Zinc</keyword>
<dbReference type="AlphaFoldDB" id="A0AAN4Z3J0"/>
<sequence>MPKKMKPCSQCGKIYYCSSDCKKKDKSIHKEECKWLSATYRTPSFMARIIARLLIRRKRGDHSKYTAFNGRKFGDLMDHLKNFRKISSPDEMIPIMEALSDTANYVPSDYMFENDCILSYYGKIAINAFGIIGATDRYVGIGLYIGCSAFDHSCEPDLTRRFIGSKMILRSQNNAGKVNHKMTVSYTTPLDSTAVRRKKLLSGYFFHCDCKKCRDIEQDSYARSIKCLSCEDGLCFVNDNSTRLHCVQCNTISPADLEEAQKWNTTLTELESIEDVRTLTYIYDVTAQLLSRRNTNLANLAFRLHNLKNYDAAESAKYARFCEEPLLAMTTHGMPDRTTTLEALFEASLWHELFSPNTIRLFCMWRQAVLASNGPENVAKDNGDTGTLRMYSKINNMEYMFRRKYVRKMIAISIVFIRNRGRCVLIFICLFLAFLLHQTIRYFGYIN</sequence>